<dbReference type="OrthoDB" id="2124139at2759"/>
<protein>
    <recommendedName>
        <fullName evidence="1">HNH nuclease domain-containing protein</fullName>
    </recommendedName>
</protein>
<evidence type="ECO:0000313" key="3">
    <source>
        <dbReference type="Proteomes" id="UP000807469"/>
    </source>
</evidence>
<evidence type="ECO:0000259" key="1">
    <source>
        <dbReference type="Pfam" id="PF13391"/>
    </source>
</evidence>
<dbReference type="Pfam" id="PF13391">
    <property type="entry name" value="HNH_2"/>
    <property type="match status" value="1"/>
</dbReference>
<accession>A0A9P5YV81</accession>
<proteinExistence type="predicted"/>
<dbReference type="EMBL" id="MU155308">
    <property type="protein sequence ID" value="KAF9476074.1"/>
    <property type="molecule type" value="Genomic_DNA"/>
</dbReference>
<dbReference type="AlphaFoldDB" id="A0A9P5YV81"/>
<comment type="caution">
    <text evidence="2">The sequence shown here is derived from an EMBL/GenBank/DDBJ whole genome shotgun (WGS) entry which is preliminary data.</text>
</comment>
<reference evidence="2" key="1">
    <citation type="submission" date="2020-11" db="EMBL/GenBank/DDBJ databases">
        <authorList>
            <consortium name="DOE Joint Genome Institute"/>
            <person name="Ahrendt S."/>
            <person name="Riley R."/>
            <person name="Andreopoulos W."/>
            <person name="Labutti K."/>
            <person name="Pangilinan J."/>
            <person name="Ruiz-Duenas F.J."/>
            <person name="Barrasa J.M."/>
            <person name="Sanchez-Garcia M."/>
            <person name="Camarero S."/>
            <person name="Miyauchi S."/>
            <person name="Serrano A."/>
            <person name="Linde D."/>
            <person name="Babiker R."/>
            <person name="Drula E."/>
            <person name="Ayuso-Fernandez I."/>
            <person name="Pacheco R."/>
            <person name="Padilla G."/>
            <person name="Ferreira P."/>
            <person name="Barriuso J."/>
            <person name="Kellner H."/>
            <person name="Castanera R."/>
            <person name="Alfaro M."/>
            <person name="Ramirez L."/>
            <person name="Pisabarro A.G."/>
            <person name="Kuo A."/>
            <person name="Tritt A."/>
            <person name="Lipzen A."/>
            <person name="He G."/>
            <person name="Yan M."/>
            <person name="Ng V."/>
            <person name="Cullen D."/>
            <person name="Martin F."/>
            <person name="Rosso M.-N."/>
            <person name="Henrissat B."/>
            <person name="Hibbett D."/>
            <person name="Martinez A.T."/>
            <person name="Grigoriev I.V."/>
        </authorList>
    </citation>
    <scope>NUCLEOTIDE SEQUENCE</scope>
    <source>
        <strain evidence="2">CIRM-BRFM 674</strain>
    </source>
</reference>
<keyword evidence="3" id="KW-1185">Reference proteome</keyword>
<name>A0A9P5YV81_9AGAR</name>
<dbReference type="Proteomes" id="UP000807469">
    <property type="component" value="Unassembled WGS sequence"/>
</dbReference>
<dbReference type="InterPro" id="IPR003615">
    <property type="entry name" value="HNH_nuc"/>
</dbReference>
<organism evidence="2 3">
    <name type="scientific">Pholiota conissans</name>
    <dbReference type="NCBI Taxonomy" id="109636"/>
    <lineage>
        <taxon>Eukaryota</taxon>
        <taxon>Fungi</taxon>
        <taxon>Dikarya</taxon>
        <taxon>Basidiomycota</taxon>
        <taxon>Agaricomycotina</taxon>
        <taxon>Agaricomycetes</taxon>
        <taxon>Agaricomycetidae</taxon>
        <taxon>Agaricales</taxon>
        <taxon>Agaricineae</taxon>
        <taxon>Strophariaceae</taxon>
        <taxon>Pholiota</taxon>
    </lineage>
</organism>
<evidence type="ECO:0000313" key="2">
    <source>
        <dbReference type="EMBL" id="KAF9476074.1"/>
    </source>
</evidence>
<sequence>MAPLSTFLRPLPSNRSPGYSWEEYNASVISTTTAFNTVVDQRDTFLGRPRCLICGLDDCHIIGDSDPQISNSEQWSNLKARCWIPSQAHPRHEPRSGLLMCAHHHLSFDAYAFFMRFLPDQAFVLVNYSNKPSLRQYHGKTIALDVKDRHDATFASLFILQDTRVHLIFSDGAFDNVSGSFNYVSPPGNEDNGNVISTQSLSQFQPTTMSIADASSGPRRLALNAEVAADILAATCEILSWKVCQIEGTSWTGMAEENVKKYVSSINKPEL</sequence>
<feature type="domain" description="HNH nuclease" evidence="1">
    <location>
        <begin position="51"/>
        <end position="113"/>
    </location>
</feature>
<gene>
    <name evidence="2" type="ORF">BDN70DRAFT_952691</name>
</gene>